<dbReference type="EMBL" id="ML769384">
    <property type="protein sequence ID" value="KAE9410962.1"/>
    <property type="molecule type" value="Genomic_DNA"/>
</dbReference>
<gene>
    <name evidence="2" type="ORF">BT96DRAFT_1011664</name>
</gene>
<feature type="compositionally biased region" description="Basic and acidic residues" evidence="1">
    <location>
        <begin position="557"/>
        <end position="575"/>
    </location>
</feature>
<keyword evidence="3" id="KW-1185">Reference proteome</keyword>
<feature type="compositionally biased region" description="Low complexity" evidence="1">
    <location>
        <begin position="47"/>
        <end position="76"/>
    </location>
</feature>
<feature type="compositionally biased region" description="Polar residues" evidence="1">
    <location>
        <begin position="454"/>
        <end position="463"/>
    </location>
</feature>
<feature type="compositionally biased region" description="Basic and acidic residues" evidence="1">
    <location>
        <begin position="533"/>
        <end position="543"/>
    </location>
</feature>
<evidence type="ECO:0000313" key="2">
    <source>
        <dbReference type="EMBL" id="KAE9410962.1"/>
    </source>
</evidence>
<feature type="compositionally biased region" description="Polar residues" evidence="1">
    <location>
        <begin position="179"/>
        <end position="197"/>
    </location>
</feature>
<dbReference type="AlphaFoldDB" id="A0A6A4IF70"/>
<feature type="region of interest" description="Disordered" evidence="1">
    <location>
        <begin position="46"/>
        <end position="211"/>
    </location>
</feature>
<feature type="compositionally biased region" description="Polar residues" evidence="1">
    <location>
        <begin position="285"/>
        <end position="299"/>
    </location>
</feature>
<feature type="compositionally biased region" description="Low complexity" evidence="1">
    <location>
        <begin position="199"/>
        <end position="209"/>
    </location>
</feature>
<feature type="compositionally biased region" description="Pro residues" evidence="1">
    <location>
        <begin position="467"/>
        <end position="480"/>
    </location>
</feature>
<feature type="region of interest" description="Disordered" evidence="1">
    <location>
        <begin position="285"/>
        <end position="304"/>
    </location>
</feature>
<evidence type="ECO:0000256" key="1">
    <source>
        <dbReference type="SAM" id="MobiDB-lite"/>
    </source>
</evidence>
<feature type="region of interest" description="Disordered" evidence="1">
    <location>
        <begin position="331"/>
        <end position="576"/>
    </location>
</feature>
<accession>A0A6A4IF70</accession>
<feature type="compositionally biased region" description="Acidic residues" evidence="1">
    <location>
        <begin position="82"/>
        <end position="100"/>
    </location>
</feature>
<feature type="compositionally biased region" description="Acidic residues" evidence="1">
    <location>
        <begin position="165"/>
        <end position="174"/>
    </location>
</feature>
<proteinExistence type="predicted"/>
<feature type="compositionally biased region" description="Pro residues" evidence="1">
    <location>
        <begin position="490"/>
        <end position="499"/>
    </location>
</feature>
<dbReference type="OrthoDB" id="3258416at2759"/>
<sequence length="608" mass="65486">MALADRSERRLNLESLKHKDLQKLCKEYGLRANLKSEAMIDLLLDAQQSKGSSKQSRRSVSTRISSRATTTGRTSSMIVHDIDDDEESAEGDGEEEETQEQPEPQEVPQPPPRTRKAKETQLRLGMGRPVAAGGKGARAVTRSTTLSKSKKGKGSKSLKPSEATIPEEEPELENAEPASNSPDENQAAETPLPTTALLSDDPSASSSSDFDARVMQAMKPLHQQLEALKSELGQMQALKNELSQIRNQVADIEVWKQRVETLTTEVKELREKAAVADSELQQLKGSLSSQRLSTPTSEEAASGFRTPVMTRAPVPNTLSIPRAPALVSESQAGPSYLTHPGLAPVLLGKRHRDSTSSDVTGVVEEAEESGLSEADLAKTVLRPDKKRPKLSSGDSGSGTAPEGRGEAARGASFTVFSGPEPDDSYIDPPPPTTPLPAFYTASTPPNNGAGPSRQRVTSTQDATENMPPFPYSFLPVPPTPGGGDAYAMPFPYPEPPQSPTPVRDSNPSLIGNSRDRTDVFQAFGLPPPGRPRSRLEPRLRSQQEAELGGFINPAALENRDGGESSTRSDDADAMRRTMYGTELEGDTRFGDFGLESIGSSDYNWTGAY</sequence>
<evidence type="ECO:0000313" key="3">
    <source>
        <dbReference type="Proteomes" id="UP000799118"/>
    </source>
</evidence>
<protein>
    <recommendedName>
        <fullName evidence="4">SAP domain-containing protein</fullName>
    </recommendedName>
</protein>
<organism evidence="2 3">
    <name type="scientific">Gymnopus androsaceus JB14</name>
    <dbReference type="NCBI Taxonomy" id="1447944"/>
    <lineage>
        <taxon>Eukaryota</taxon>
        <taxon>Fungi</taxon>
        <taxon>Dikarya</taxon>
        <taxon>Basidiomycota</taxon>
        <taxon>Agaricomycotina</taxon>
        <taxon>Agaricomycetes</taxon>
        <taxon>Agaricomycetidae</taxon>
        <taxon>Agaricales</taxon>
        <taxon>Marasmiineae</taxon>
        <taxon>Omphalotaceae</taxon>
        <taxon>Gymnopus</taxon>
    </lineage>
</organism>
<name>A0A6A4IF70_9AGAR</name>
<dbReference type="Proteomes" id="UP000799118">
    <property type="component" value="Unassembled WGS sequence"/>
</dbReference>
<reference evidence="2" key="1">
    <citation type="journal article" date="2019" name="Environ. Microbiol.">
        <title>Fungal ecological strategies reflected in gene transcription - a case study of two litter decomposers.</title>
        <authorList>
            <person name="Barbi F."/>
            <person name="Kohler A."/>
            <person name="Barry K."/>
            <person name="Baskaran P."/>
            <person name="Daum C."/>
            <person name="Fauchery L."/>
            <person name="Ihrmark K."/>
            <person name="Kuo A."/>
            <person name="LaButti K."/>
            <person name="Lipzen A."/>
            <person name="Morin E."/>
            <person name="Grigoriev I.V."/>
            <person name="Henrissat B."/>
            <person name="Lindahl B."/>
            <person name="Martin F."/>
        </authorList>
    </citation>
    <scope>NUCLEOTIDE SEQUENCE</scope>
    <source>
        <strain evidence="2">JB14</strain>
    </source>
</reference>
<evidence type="ECO:0008006" key="4">
    <source>
        <dbReference type="Google" id="ProtNLM"/>
    </source>
</evidence>